<evidence type="ECO:0000313" key="2">
    <source>
        <dbReference type="Proteomes" id="UP001333110"/>
    </source>
</evidence>
<proteinExistence type="predicted"/>
<keyword evidence="2" id="KW-1185">Reference proteome</keyword>
<dbReference type="Proteomes" id="UP001333110">
    <property type="component" value="Unassembled WGS sequence"/>
</dbReference>
<protein>
    <submittedName>
        <fullName evidence="1">Uncharacterized protein</fullName>
    </submittedName>
</protein>
<reference evidence="1 2" key="1">
    <citation type="journal article" date="2023" name="J. Hered.">
        <title>Chromosome-level genome of the wood stork (Mycteria americana) provides insight into avian chromosome evolution.</title>
        <authorList>
            <person name="Flamio R. Jr."/>
            <person name="Ramstad K.M."/>
        </authorList>
    </citation>
    <scope>NUCLEOTIDE SEQUENCE [LARGE SCALE GENOMIC DNA]</scope>
    <source>
        <strain evidence="1">JAX WOST 10</strain>
    </source>
</reference>
<comment type="caution">
    <text evidence="1">The sequence shown here is derived from an EMBL/GenBank/DDBJ whole genome shotgun (WGS) entry which is preliminary data.</text>
</comment>
<accession>A0AAN7PIH5</accession>
<dbReference type="AlphaFoldDB" id="A0AAN7PIH5"/>
<evidence type="ECO:0000313" key="1">
    <source>
        <dbReference type="EMBL" id="KAK4826658.1"/>
    </source>
</evidence>
<name>A0AAN7PIH5_MYCAM</name>
<sequence>MQQQADVILSPRFHMQMYCRCYSCHDSISLSLRTFLSKDLHKAVYNTTGSPERLQAYLHNTKFISKICPQASQLHKLTRKVYRSTALPTDRALKPSAHTQSMRPEEIPPMVPRQLADVVVKLLLPSKGQVSQGGSDDWKKTNITPILKSRKKDLGNYKLFEHTSVPGMFMEQMLLEAISKHMKGKRETGNNQYVFTKSRLTNLFARPVDEGTVQDVPYAAVQAEATWPESSFGEKVWSILVAKLSMGQQCLFAVKTDSHTLGYSSKGAREVIIPLHSALLRPHLESCVQFWSLQYKKDIATLE</sequence>
<gene>
    <name evidence="1" type="ORF">QYF61_010643</name>
</gene>
<dbReference type="EMBL" id="JAUNZN010000002">
    <property type="protein sequence ID" value="KAK4826658.1"/>
    <property type="molecule type" value="Genomic_DNA"/>
</dbReference>
<organism evidence="1 2">
    <name type="scientific">Mycteria americana</name>
    <name type="common">Wood stork</name>
    <dbReference type="NCBI Taxonomy" id="33587"/>
    <lineage>
        <taxon>Eukaryota</taxon>
        <taxon>Metazoa</taxon>
        <taxon>Chordata</taxon>
        <taxon>Craniata</taxon>
        <taxon>Vertebrata</taxon>
        <taxon>Euteleostomi</taxon>
        <taxon>Archelosauria</taxon>
        <taxon>Archosauria</taxon>
        <taxon>Dinosauria</taxon>
        <taxon>Saurischia</taxon>
        <taxon>Theropoda</taxon>
        <taxon>Coelurosauria</taxon>
        <taxon>Aves</taxon>
        <taxon>Neognathae</taxon>
        <taxon>Neoaves</taxon>
        <taxon>Aequornithes</taxon>
        <taxon>Ciconiiformes</taxon>
        <taxon>Ciconiidae</taxon>
        <taxon>Mycteria</taxon>
    </lineage>
</organism>